<dbReference type="HOGENOM" id="CLU_2108152_0_0_1"/>
<keyword evidence="1" id="KW-0732">Signal</keyword>
<reference evidence="3" key="1">
    <citation type="submission" date="2003-08" db="EMBL/GenBank/DDBJ databases">
        <authorList>
            <person name="Birren B."/>
            <person name="Nusbaum C."/>
            <person name="Abebe A."/>
            <person name="Abouelleil A."/>
            <person name="Adekoya E."/>
            <person name="Ait-zahra M."/>
            <person name="Allen N."/>
            <person name="Allen T."/>
            <person name="An P."/>
            <person name="Anderson M."/>
            <person name="Anderson S."/>
            <person name="Arachchi H."/>
            <person name="Armbruster J."/>
            <person name="Bachantsang P."/>
            <person name="Baldwin J."/>
            <person name="Barry A."/>
            <person name="Bayul T."/>
            <person name="Blitshsteyn B."/>
            <person name="Bloom T."/>
            <person name="Blye J."/>
            <person name="Boguslavskiy L."/>
            <person name="Borowsky M."/>
            <person name="Boukhgalter B."/>
            <person name="Brunache A."/>
            <person name="Butler J."/>
            <person name="Calixte N."/>
            <person name="Calvo S."/>
            <person name="Camarata J."/>
            <person name="Campo K."/>
            <person name="Chang J."/>
            <person name="Cheshatsang Y."/>
            <person name="Citroen M."/>
            <person name="Collymore A."/>
            <person name="Considine T."/>
            <person name="Cook A."/>
            <person name="Cooke P."/>
            <person name="Corum B."/>
            <person name="Cuomo C."/>
            <person name="David R."/>
            <person name="Dawoe T."/>
            <person name="Degray S."/>
            <person name="Dodge S."/>
            <person name="Dooley K."/>
            <person name="Dorje P."/>
            <person name="Dorjee K."/>
            <person name="Dorris L."/>
            <person name="Duffey N."/>
            <person name="Dupes A."/>
            <person name="Elkins T."/>
            <person name="Engels R."/>
            <person name="Erickson J."/>
            <person name="Farina A."/>
            <person name="Faro S."/>
            <person name="Ferreira P."/>
            <person name="Fischer H."/>
            <person name="Fitzgerald M."/>
            <person name="Foley K."/>
            <person name="Gage D."/>
            <person name="Galagan J."/>
            <person name="Gearin G."/>
            <person name="Gnerre S."/>
            <person name="Gnirke A."/>
            <person name="Goyette A."/>
            <person name="Graham J."/>
            <person name="Grandbois E."/>
            <person name="Gyaltsen K."/>
            <person name="Hafez N."/>
            <person name="Hagopian D."/>
            <person name="Hagos B."/>
            <person name="Hall J."/>
            <person name="Hatcher B."/>
            <person name="Heller A."/>
            <person name="Higgins H."/>
            <person name="Honan T."/>
            <person name="Horn A."/>
            <person name="Houde N."/>
            <person name="Hughes L."/>
            <person name="Hulme W."/>
            <person name="Husby E."/>
            <person name="Iliev I."/>
            <person name="Jaffe D."/>
            <person name="Jones C."/>
            <person name="Kamal M."/>
            <person name="Kamat A."/>
            <person name="Kamvysselis M."/>
            <person name="Karlsson E."/>
            <person name="Kells C."/>
            <person name="Kieu A."/>
            <person name="Kisner P."/>
            <person name="Kodira C."/>
            <person name="Kulbokas E."/>
            <person name="Labutti K."/>
            <person name="Lama D."/>
            <person name="Landers T."/>
            <person name="Leger J."/>
            <person name="Levine S."/>
            <person name="Lewis D."/>
            <person name="Lewis T."/>
            <person name="Lindblad-toh K."/>
            <person name="Liu X."/>
            <person name="Lokyitsang T."/>
            <person name="Lokyitsang Y."/>
            <person name="Lucien O."/>
            <person name="Lui A."/>
            <person name="Ma L.J."/>
            <person name="Mabbitt R."/>
            <person name="Macdonald J."/>
            <person name="Maclean C."/>
            <person name="Major J."/>
            <person name="Manning J."/>
            <person name="Marabella R."/>
            <person name="Maru K."/>
            <person name="Matthews C."/>
            <person name="Mauceli E."/>
            <person name="Mccarthy M."/>
            <person name="Mcdonough S."/>
            <person name="Mcghee T."/>
            <person name="Meldrim J."/>
            <person name="Meneus L."/>
            <person name="Mesirov J."/>
            <person name="Mihalev A."/>
            <person name="Mihova T."/>
            <person name="Mikkelsen T."/>
            <person name="Mlenga V."/>
            <person name="Moru K."/>
            <person name="Mozes J."/>
            <person name="Mulrain L."/>
            <person name="Munson G."/>
            <person name="Naylor J."/>
            <person name="Newes C."/>
            <person name="Nguyen C."/>
            <person name="Nguyen N."/>
            <person name="Nguyen T."/>
            <person name="Nicol R."/>
            <person name="Nielsen C."/>
            <person name="Nizzari M."/>
            <person name="Norbu C."/>
            <person name="Norbu N."/>
            <person name="O'donnell P."/>
            <person name="Okoawo O."/>
            <person name="O'leary S."/>
            <person name="Omotosho B."/>
            <person name="O'neill K."/>
            <person name="Osman S."/>
            <person name="Parker S."/>
            <person name="Perrin D."/>
            <person name="Phunkhang P."/>
            <person name="Piqani B."/>
            <person name="Purcell S."/>
            <person name="Rachupka T."/>
            <person name="Ramasamy U."/>
            <person name="Rameau R."/>
            <person name="Ray V."/>
            <person name="Raymond C."/>
            <person name="Retta R."/>
            <person name="Richardson S."/>
            <person name="Rise C."/>
            <person name="Rodriguez J."/>
            <person name="Rogers J."/>
            <person name="Rogov P."/>
            <person name="Rutman M."/>
            <person name="Schupbach R."/>
            <person name="Seaman C."/>
            <person name="Settipalli S."/>
            <person name="Sharpe T."/>
            <person name="Sheridan J."/>
            <person name="Sherpa N."/>
            <person name="Shi J."/>
            <person name="Smirnov S."/>
            <person name="Smith C."/>
            <person name="Sougnez C."/>
            <person name="Spencer B."/>
            <person name="Stalker J."/>
            <person name="Stange-thomann N."/>
            <person name="Stavropoulos S."/>
            <person name="Stetson K."/>
            <person name="Stone C."/>
            <person name="Stone S."/>
            <person name="Stubbs M."/>
            <person name="Talamas J."/>
            <person name="Tchuinga P."/>
            <person name="Tenzing P."/>
            <person name="Tesfaye S."/>
            <person name="Theodore J."/>
            <person name="Thoulutsang Y."/>
            <person name="Topham K."/>
            <person name="Towey S."/>
            <person name="Tsamla T."/>
            <person name="Tsomo N."/>
            <person name="Vallee D."/>
            <person name="Vassiliev H."/>
            <person name="Venkataraman V."/>
            <person name="Vinson J."/>
            <person name="Vo A."/>
            <person name="Wade C."/>
            <person name="Wang S."/>
            <person name="Wangchuk T."/>
            <person name="Wangdi T."/>
            <person name="Whittaker C."/>
            <person name="Wilkinson J."/>
            <person name="Wu Y."/>
            <person name="Wyman D."/>
            <person name="Yadav S."/>
            <person name="Yang S."/>
            <person name="Yang X."/>
            <person name="Yeager S."/>
            <person name="Yee E."/>
            <person name="Young G."/>
            <person name="Zainoun J."/>
            <person name="Zembeck L."/>
            <person name="Zimmer A."/>
            <person name="Zody M."/>
            <person name="Lander E."/>
        </authorList>
    </citation>
    <scope>NUCLEOTIDE SEQUENCE [LARGE SCALE GENOMIC DNA]</scope>
</reference>
<dbReference type="AlphaFoldDB" id="H2ZBH7"/>
<feature type="chain" id="PRO_5003579185" description="Cathepsin propeptide inhibitor domain-containing protein" evidence="1">
    <location>
        <begin position="20"/>
        <end position="115"/>
    </location>
</feature>
<accession>H2ZBH7</accession>
<evidence type="ECO:0000256" key="1">
    <source>
        <dbReference type="SAM" id="SignalP"/>
    </source>
</evidence>
<organism evidence="2 3">
    <name type="scientific">Ciona savignyi</name>
    <name type="common">Pacific transparent sea squirt</name>
    <dbReference type="NCBI Taxonomy" id="51511"/>
    <lineage>
        <taxon>Eukaryota</taxon>
        <taxon>Metazoa</taxon>
        <taxon>Chordata</taxon>
        <taxon>Tunicata</taxon>
        <taxon>Ascidiacea</taxon>
        <taxon>Phlebobranchia</taxon>
        <taxon>Cionidae</taxon>
        <taxon>Ciona</taxon>
    </lineage>
</organism>
<reference evidence="2" key="2">
    <citation type="submission" date="2025-08" db="UniProtKB">
        <authorList>
            <consortium name="Ensembl"/>
        </authorList>
    </citation>
    <scope>IDENTIFICATION</scope>
</reference>
<keyword evidence="3" id="KW-1185">Reference proteome</keyword>
<dbReference type="GeneTree" id="ENSGT00940000170755"/>
<evidence type="ECO:0000313" key="2">
    <source>
        <dbReference type="Ensembl" id="ENSCSAVP00000014942.1"/>
    </source>
</evidence>
<evidence type="ECO:0000313" key="3">
    <source>
        <dbReference type="Proteomes" id="UP000007875"/>
    </source>
</evidence>
<dbReference type="Proteomes" id="UP000007875">
    <property type="component" value="Unassembled WGS sequence"/>
</dbReference>
<evidence type="ECO:0008006" key="4">
    <source>
        <dbReference type="Google" id="ProtNLM"/>
    </source>
</evidence>
<sequence length="115" mass="12946">MKIVVALSVLFAVMVYCEAIPMFEGEPKHRMRRGIWDQISGTFSNIDFSQMKTNAAQYKERLMEFARQHRIKESLMNLGSAGMQLSKASIAKLNRLLNGENAGEPVVIAQPPQHP</sequence>
<dbReference type="Ensembl" id="ENSCSAVT00000015116.1">
    <property type="protein sequence ID" value="ENSCSAVP00000014942.1"/>
    <property type="gene ID" value="ENSCSAVG00000008752.1"/>
</dbReference>
<feature type="signal peptide" evidence="1">
    <location>
        <begin position="1"/>
        <end position="19"/>
    </location>
</feature>
<reference evidence="2" key="3">
    <citation type="submission" date="2025-09" db="UniProtKB">
        <authorList>
            <consortium name="Ensembl"/>
        </authorList>
    </citation>
    <scope>IDENTIFICATION</scope>
</reference>
<name>H2ZBH7_CIOSA</name>
<protein>
    <recommendedName>
        <fullName evidence="4">Cathepsin propeptide inhibitor domain-containing protein</fullName>
    </recommendedName>
</protein>
<proteinExistence type="predicted"/>